<dbReference type="PROSITE" id="PS50126">
    <property type="entry name" value="S1"/>
    <property type="match status" value="1"/>
</dbReference>
<dbReference type="RefSeq" id="WP_084231941.1">
    <property type="nucleotide sequence ID" value="NZ_FWXE01000002.1"/>
</dbReference>
<dbReference type="InterPro" id="IPR003029">
    <property type="entry name" value="S1_domain"/>
</dbReference>
<proteinExistence type="predicted"/>
<comment type="caution">
    <text evidence="2">The sequence shown here is derived from an EMBL/GenBank/DDBJ whole genome shotgun (WGS) entry which is preliminary data.</text>
</comment>
<evidence type="ECO:0000313" key="3">
    <source>
        <dbReference type="Proteomes" id="UP000217033"/>
    </source>
</evidence>
<dbReference type="EMBL" id="NQMN01000002">
    <property type="protein sequence ID" value="PAF54729.1"/>
    <property type="molecule type" value="Genomic_DNA"/>
</dbReference>
<dbReference type="Gene3D" id="2.40.50.140">
    <property type="entry name" value="Nucleic acid-binding proteins"/>
    <property type="match status" value="1"/>
</dbReference>
<organism evidence="2 3">
    <name type="scientific">Mycoplasmopsis agassizii</name>
    <dbReference type="NCBI Taxonomy" id="33922"/>
    <lineage>
        <taxon>Bacteria</taxon>
        <taxon>Bacillati</taxon>
        <taxon>Mycoplasmatota</taxon>
        <taxon>Mycoplasmoidales</taxon>
        <taxon>Metamycoplasmataceae</taxon>
        <taxon>Mycoplasmopsis</taxon>
    </lineage>
</organism>
<evidence type="ECO:0000259" key="1">
    <source>
        <dbReference type="PROSITE" id="PS50126"/>
    </source>
</evidence>
<name>A0ABX4H4A7_9BACT</name>
<reference evidence="2" key="1">
    <citation type="submission" date="2017-08" db="EMBL/GenBank/DDBJ databases">
        <authorList>
            <person name="Alvarez-Ponce D."/>
            <person name="Weitzman C.L."/>
            <person name="Tillett R.L."/>
            <person name="Sandmeier F.C."/>
            <person name="Tracy C.R."/>
        </authorList>
    </citation>
    <scope>NUCLEOTIDE SEQUENCE [LARGE SCALE GENOMIC DNA]</scope>
    <source>
        <strain evidence="2">PS6</strain>
    </source>
</reference>
<accession>A0ABX4H4A7</accession>
<evidence type="ECO:0000313" key="2">
    <source>
        <dbReference type="EMBL" id="PAF54729.1"/>
    </source>
</evidence>
<dbReference type="SUPFAM" id="SSF50249">
    <property type="entry name" value="Nucleic acid-binding proteins"/>
    <property type="match status" value="1"/>
</dbReference>
<dbReference type="InterPro" id="IPR012340">
    <property type="entry name" value="NA-bd_OB-fold"/>
</dbReference>
<dbReference type="Proteomes" id="UP000217033">
    <property type="component" value="Unassembled WGS sequence"/>
</dbReference>
<feature type="domain" description="S1 motif" evidence="1">
    <location>
        <begin position="25"/>
        <end position="94"/>
    </location>
</feature>
<keyword evidence="3" id="KW-1185">Reference proteome</keyword>
<sequence length="134" mass="15877">MILLFYNQKYKSAIFLYNNQVMKVDQILKVKIYKINGKGVHIKYVGHWRGIIQENAKGQKLREDVKDFLLIGEFIEVQITKVDDDQQYFEASFNNLRPNLDTSPSHYQLKQTVGGFRNLKKHLDKEVKEWKKSN</sequence>
<protein>
    <recommendedName>
        <fullName evidence="1">S1 motif domain-containing protein</fullName>
    </recommendedName>
</protein>
<gene>
    <name evidence="2" type="ORF">CJF60_03240</name>
</gene>